<proteinExistence type="predicted"/>
<accession>A0ABR1RZL1</accession>
<comment type="caution">
    <text evidence="1">The sequence shown here is derived from an EMBL/GenBank/DDBJ whole genome shotgun (WGS) entry which is preliminary data.</text>
</comment>
<keyword evidence="2" id="KW-1185">Reference proteome</keyword>
<sequence length="195" mass="21317">MRLTPLQFALRDEASMDEGTHVPISALVVQALLRLGADPNRPDAMGRDPLEMVLHRLFEFVMREPDPPKGYEAIPKGYGVAIISLVRAGVRLVSKSRAICPYGSLAEVANHCEGDKDDAPSRDAWVLLESMLSCATTANILKADLEFLRDGFREGPDGSDYDMYIGIEKNVQVSMLLADTLQRLYPQAGSPGVDG</sequence>
<evidence type="ECO:0000313" key="2">
    <source>
        <dbReference type="Proteomes" id="UP001444661"/>
    </source>
</evidence>
<name>A0ABR1RZL1_9PEZI</name>
<organism evidence="1 2">
    <name type="scientific">Apiospora rasikravindrae</name>
    <dbReference type="NCBI Taxonomy" id="990691"/>
    <lineage>
        <taxon>Eukaryota</taxon>
        <taxon>Fungi</taxon>
        <taxon>Dikarya</taxon>
        <taxon>Ascomycota</taxon>
        <taxon>Pezizomycotina</taxon>
        <taxon>Sordariomycetes</taxon>
        <taxon>Xylariomycetidae</taxon>
        <taxon>Amphisphaeriales</taxon>
        <taxon>Apiosporaceae</taxon>
        <taxon>Apiospora</taxon>
    </lineage>
</organism>
<gene>
    <name evidence="1" type="ORF">PG993_013376</name>
</gene>
<dbReference type="Proteomes" id="UP001444661">
    <property type="component" value="Unassembled WGS sequence"/>
</dbReference>
<evidence type="ECO:0000313" key="1">
    <source>
        <dbReference type="EMBL" id="KAK8022609.1"/>
    </source>
</evidence>
<dbReference type="EMBL" id="JAQQWK010000012">
    <property type="protein sequence ID" value="KAK8022609.1"/>
    <property type="molecule type" value="Genomic_DNA"/>
</dbReference>
<protein>
    <recommendedName>
        <fullName evidence="3">Ankyrin repeat protein</fullName>
    </recommendedName>
</protein>
<evidence type="ECO:0008006" key="3">
    <source>
        <dbReference type="Google" id="ProtNLM"/>
    </source>
</evidence>
<reference evidence="1 2" key="1">
    <citation type="submission" date="2023-01" db="EMBL/GenBank/DDBJ databases">
        <title>Analysis of 21 Apiospora genomes using comparative genomics revels a genus with tremendous synthesis potential of carbohydrate active enzymes and secondary metabolites.</title>
        <authorList>
            <person name="Sorensen T."/>
        </authorList>
    </citation>
    <scope>NUCLEOTIDE SEQUENCE [LARGE SCALE GENOMIC DNA]</scope>
    <source>
        <strain evidence="1 2">CBS 33761</strain>
    </source>
</reference>